<dbReference type="SUPFAM" id="SSF54285">
    <property type="entry name" value="MoaD/ThiS"/>
    <property type="match status" value="1"/>
</dbReference>
<sequence length="98" mass="10766">MGNDTVHVMVCYPLPGDPQLRELTLAAGTTLIEAIHASGLPAQYPQLALDACKLGIFGKLREASTVLREGDRVEIYRPLLADPKEARRRRVEKKRAGA</sequence>
<evidence type="ECO:0000256" key="1">
    <source>
        <dbReference type="ARBA" id="ARBA00010645"/>
    </source>
</evidence>
<accession>A0A934W8F6</accession>
<dbReference type="PANTHER" id="PTHR37483">
    <property type="entry name" value="UPF0125 PROTEIN RATB"/>
    <property type="match status" value="1"/>
</dbReference>
<organism evidence="3 4">
    <name type="scientific">Noviherbaspirillum pedocola</name>
    <dbReference type="NCBI Taxonomy" id="2801341"/>
    <lineage>
        <taxon>Bacteria</taxon>
        <taxon>Pseudomonadati</taxon>
        <taxon>Pseudomonadota</taxon>
        <taxon>Betaproteobacteria</taxon>
        <taxon>Burkholderiales</taxon>
        <taxon>Oxalobacteraceae</taxon>
        <taxon>Noviherbaspirillum</taxon>
    </lineage>
</organism>
<dbReference type="EMBL" id="JAEPBG010000005">
    <property type="protein sequence ID" value="MBK4735759.1"/>
    <property type="molecule type" value="Genomic_DNA"/>
</dbReference>
<dbReference type="NCBIfam" id="NF002490">
    <property type="entry name" value="PRK01777.1"/>
    <property type="match status" value="1"/>
</dbReference>
<comment type="caution">
    <text evidence="3">The sequence shown here is derived from an EMBL/GenBank/DDBJ whole genome shotgun (WGS) entry which is preliminary data.</text>
</comment>
<dbReference type="HAMAP" id="MF_00460">
    <property type="entry name" value="UPF0125_RnfH"/>
    <property type="match status" value="1"/>
</dbReference>
<reference evidence="3" key="1">
    <citation type="submission" date="2021-01" db="EMBL/GenBank/DDBJ databases">
        <title>Genome sequence of strain Noviherbaspirillum sp. DKR-6.</title>
        <authorList>
            <person name="Chaudhary D.K."/>
        </authorList>
    </citation>
    <scope>NUCLEOTIDE SEQUENCE</scope>
    <source>
        <strain evidence="3">DKR-6</strain>
    </source>
</reference>
<evidence type="ECO:0000256" key="2">
    <source>
        <dbReference type="HAMAP-Rule" id="MF_00460"/>
    </source>
</evidence>
<dbReference type="RefSeq" id="WP_200592530.1">
    <property type="nucleotide sequence ID" value="NZ_JAEPBG010000005.1"/>
</dbReference>
<dbReference type="InterPro" id="IPR037021">
    <property type="entry name" value="RnfH_sf"/>
</dbReference>
<evidence type="ECO:0000313" key="4">
    <source>
        <dbReference type="Proteomes" id="UP000622890"/>
    </source>
</evidence>
<dbReference type="AlphaFoldDB" id="A0A934W8F6"/>
<comment type="similarity">
    <text evidence="1 2">Belongs to the UPF0125 (RnfH) family.</text>
</comment>
<keyword evidence="4" id="KW-1185">Reference proteome</keyword>
<dbReference type="Proteomes" id="UP000622890">
    <property type="component" value="Unassembled WGS sequence"/>
</dbReference>
<protein>
    <recommendedName>
        <fullName evidence="2">UPF0125 protein JJB74_14140</fullName>
    </recommendedName>
</protein>
<dbReference type="Gene3D" id="3.10.20.280">
    <property type="entry name" value="RnfH-like"/>
    <property type="match status" value="1"/>
</dbReference>
<gene>
    <name evidence="3" type="ORF">JJB74_14140</name>
</gene>
<name>A0A934W8F6_9BURK</name>
<proteinExistence type="inferred from homology"/>
<dbReference type="PANTHER" id="PTHR37483:SF1">
    <property type="entry name" value="UPF0125 PROTEIN RATB"/>
    <property type="match status" value="1"/>
</dbReference>
<evidence type="ECO:0000313" key="3">
    <source>
        <dbReference type="EMBL" id="MBK4735759.1"/>
    </source>
</evidence>
<dbReference type="InterPro" id="IPR016155">
    <property type="entry name" value="Mopterin_synth/thiamin_S_b"/>
</dbReference>
<dbReference type="InterPro" id="IPR005346">
    <property type="entry name" value="RnfH"/>
</dbReference>
<dbReference type="Pfam" id="PF03658">
    <property type="entry name" value="Ub-RnfH"/>
    <property type="match status" value="1"/>
</dbReference>